<dbReference type="AlphaFoldDB" id="A0A4S8I2Z3"/>
<evidence type="ECO:0000313" key="2">
    <source>
        <dbReference type="Proteomes" id="UP000306918"/>
    </source>
</evidence>
<proteinExistence type="predicted"/>
<name>A0A4S8I2Z3_9BACT</name>
<keyword evidence="2" id="KW-1185">Reference proteome</keyword>
<organism evidence="1 2">
    <name type="scientific">Niastella caeni</name>
    <dbReference type="NCBI Taxonomy" id="2569763"/>
    <lineage>
        <taxon>Bacteria</taxon>
        <taxon>Pseudomonadati</taxon>
        <taxon>Bacteroidota</taxon>
        <taxon>Chitinophagia</taxon>
        <taxon>Chitinophagales</taxon>
        <taxon>Chitinophagaceae</taxon>
        <taxon>Niastella</taxon>
    </lineage>
</organism>
<dbReference type="GO" id="GO:0008270">
    <property type="term" value="F:zinc ion binding"/>
    <property type="evidence" value="ECO:0007669"/>
    <property type="project" value="InterPro"/>
</dbReference>
<dbReference type="Proteomes" id="UP000306918">
    <property type="component" value="Unassembled WGS sequence"/>
</dbReference>
<comment type="caution">
    <text evidence="1">The sequence shown here is derived from an EMBL/GenBank/DDBJ whole genome shotgun (WGS) entry which is preliminary data.</text>
</comment>
<sequence length="307" mass="34879">MNCEQAKSISIIDLLTKLGHKPVKVRKHKVRYLSPYRDERTASFDVHPINNEWYDHGDKQGGNIINLALNIMKYLNPEQDYTVSDALRWLENMSGLAPSIKPIQEDKDYSNNESCLSLTKVTAIERPRLIEYLASRGIPLSVGKKYMQQALIYNNESGKHFYTLSFKNEEGGYELRNPFFKGCIKPKDVTFIRGKKPEGGIHLFEGSMDYLTVVTINKGKALRDDAIILNSVSCMDKATGYIKGYGYKVAYSWMDNDMAGKDATASLDAFFKTEDGLQHQPMNYMYAPYKDVNAWHQVKLGLCEPAS</sequence>
<dbReference type="Pfam" id="PF13155">
    <property type="entry name" value="Toprim_2"/>
    <property type="match status" value="1"/>
</dbReference>
<dbReference type="EMBL" id="STFF01000001">
    <property type="protein sequence ID" value="THU41859.1"/>
    <property type="molecule type" value="Genomic_DNA"/>
</dbReference>
<evidence type="ECO:0000313" key="1">
    <source>
        <dbReference type="EMBL" id="THU41859.1"/>
    </source>
</evidence>
<gene>
    <name evidence="1" type="ORF">FAM09_07095</name>
</gene>
<dbReference type="Gene3D" id="3.40.1360.10">
    <property type="match status" value="1"/>
</dbReference>
<dbReference type="InterPro" id="IPR036977">
    <property type="entry name" value="DNA_primase_Znf_CHC2"/>
</dbReference>
<dbReference type="GO" id="GO:0006260">
    <property type="term" value="P:DNA replication"/>
    <property type="evidence" value="ECO:0007669"/>
    <property type="project" value="InterPro"/>
</dbReference>
<reference evidence="1 2" key="1">
    <citation type="submission" date="2019-04" db="EMBL/GenBank/DDBJ databases">
        <title>Niastella caeni sp. nov., isolated from activated sludge.</title>
        <authorList>
            <person name="Sheng M."/>
        </authorList>
    </citation>
    <scope>NUCLEOTIDE SEQUENCE [LARGE SCALE GENOMIC DNA]</scope>
    <source>
        <strain evidence="1 2">HX-2-15</strain>
    </source>
</reference>
<dbReference type="Gene3D" id="3.90.580.10">
    <property type="entry name" value="Zinc finger, CHC2-type domain"/>
    <property type="match status" value="1"/>
</dbReference>
<dbReference type="RefSeq" id="WP_136576347.1">
    <property type="nucleotide sequence ID" value="NZ_STFF01000001.1"/>
</dbReference>
<dbReference type="SUPFAM" id="SSF57783">
    <property type="entry name" value="Zinc beta-ribbon"/>
    <property type="match status" value="1"/>
</dbReference>
<protein>
    <recommendedName>
        <fullName evidence="3">Zinc finger CHC2-type domain-containing protein</fullName>
    </recommendedName>
</protein>
<dbReference type="GO" id="GO:0003677">
    <property type="term" value="F:DNA binding"/>
    <property type="evidence" value="ECO:0007669"/>
    <property type="project" value="InterPro"/>
</dbReference>
<evidence type="ECO:0008006" key="3">
    <source>
        <dbReference type="Google" id="ProtNLM"/>
    </source>
</evidence>
<accession>A0A4S8I2Z3</accession>
<dbReference type="OrthoDB" id="8536512at2"/>